<dbReference type="EMBL" id="PVNL01000115">
    <property type="protein sequence ID" value="PRQ01986.1"/>
    <property type="molecule type" value="Genomic_DNA"/>
</dbReference>
<organism evidence="2 3">
    <name type="scientific">Enhygromyxa salina</name>
    <dbReference type="NCBI Taxonomy" id="215803"/>
    <lineage>
        <taxon>Bacteria</taxon>
        <taxon>Pseudomonadati</taxon>
        <taxon>Myxococcota</taxon>
        <taxon>Polyangia</taxon>
        <taxon>Nannocystales</taxon>
        <taxon>Nannocystaceae</taxon>
        <taxon>Enhygromyxa</taxon>
    </lineage>
</organism>
<keyword evidence="1" id="KW-0732">Signal</keyword>
<feature type="chain" id="PRO_5015765032" description="Lipoprotein" evidence="1">
    <location>
        <begin position="21"/>
        <end position="184"/>
    </location>
</feature>
<accession>A0A2S9YAE3</accession>
<evidence type="ECO:0000256" key="1">
    <source>
        <dbReference type="SAM" id="SignalP"/>
    </source>
</evidence>
<comment type="caution">
    <text evidence="2">The sequence shown here is derived from an EMBL/GenBank/DDBJ whole genome shotgun (WGS) entry which is preliminary data.</text>
</comment>
<evidence type="ECO:0000313" key="3">
    <source>
        <dbReference type="Proteomes" id="UP000238823"/>
    </source>
</evidence>
<feature type="signal peptide" evidence="1">
    <location>
        <begin position="1"/>
        <end position="20"/>
    </location>
</feature>
<gene>
    <name evidence="2" type="ORF">ENSA7_56530</name>
</gene>
<sequence length="184" mass="20669">MSRGGSWVALVWTFASLACARVTTHPVYVHTWSLATDTPSDCTGVTDQDQAEGLWPMAFWIAGEPGVLHAGDEVWMFEIRDRTAWYRTGWSGAALAKRRYEPIGERRGFEVTLTCGDDTYEFEELECPSERGLIVYVDSQTLGSLGSAHAPCQLRVELRTDEQRWVHVQDGVLVRPDVRGIARH</sequence>
<name>A0A2S9YAE3_9BACT</name>
<evidence type="ECO:0008006" key="4">
    <source>
        <dbReference type="Google" id="ProtNLM"/>
    </source>
</evidence>
<reference evidence="2 3" key="1">
    <citation type="submission" date="2018-03" db="EMBL/GenBank/DDBJ databases">
        <title>Draft Genome Sequences of the Obligatory Marine Myxobacteria Enhygromyxa salina SWB007.</title>
        <authorList>
            <person name="Poehlein A."/>
            <person name="Moghaddam J.A."/>
            <person name="Harms H."/>
            <person name="Alanjari M."/>
            <person name="Koenig G.M."/>
            <person name="Daniel R."/>
            <person name="Schaeberle T.F."/>
        </authorList>
    </citation>
    <scope>NUCLEOTIDE SEQUENCE [LARGE SCALE GENOMIC DNA]</scope>
    <source>
        <strain evidence="2 3">SWB007</strain>
    </source>
</reference>
<dbReference type="RefSeq" id="WP_106092530.1">
    <property type="nucleotide sequence ID" value="NZ_PVNL01000115.1"/>
</dbReference>
<dbReference type="Proteomes" id="UP000238823">
    <property type="component" value="Unassembled WGS sequence"/>
</dbReference>
<protein>
    <recommendedName>
        <fullName evidence="4">Lipoprotein</fullName>
    </recommendedName>
</protein>
<proteinExistence type="predicted"/>
<evidence type="ECO:0000313" key="2">
    <source>
        <dbReference type="EMBL" id="PRQ01986.1"/>
    </source>
</evidence>
<dbReference type="AlphaFoldDB" id="A0A2S9YAE3"/>
<dbReference type="PROSITE" id="PS51257">
    <property type="entry name" value="PROKAR_LIPOPROTEIN"/>
    <property type="match status" value="1"/>
</dbReference>